<dbReference type="SUPFAM" id="SSF48008">
    <property type="entry name" value="GntR ligand-binding domain-like"/>
    <property type="match status" value="1"/>
</dbReference>
<proteinExistence type="predicted"/>
<dbReference type="KEGG" id="tpro:Ga0080559_TMP3689"/>
<dbReference type="Pfam" id="PF07729">
    <property type="entry name" value="FCD"/>
    <property type="match status" value="1"/>
</dbReference>
<dbReference type="PROSITE" id="PS50949">
    <property type="entry name" value="HTH_GNTR"/>
    <property type="match status" value="1"/>
</dbReference>
<gene>
    <name evidence="6" type="ORF">Ga0080559_TMP3689</name>
</gene>
<dbReference type="SMART" id="SM00895">
    <property type="entry name" value="FCD"/>
    <property type="match status" value="1"/>
</dbReference>
<keyword evidence="1" id="KW-0805">Transcription regulation</keyword>
<dbReference type="SUPFAM" id="SSF46785">
    <property type="entry name" value="Winged helix' DNA-binding domain"/>
    <property type="match status" value="1"/>
</dbReference>
<keyword evidence="7" id="KW-1185">Reference proteome</keyword>
<dbReference type="SMART" id="SM00345">
    <property type="entry name" value="HTH_GNTR"/>
    <property type="match status" value="1"/>
</dbReference>
<feature type="region of interest" description="Disordered" evidence="4">
    <location>
        <begin position="223"/>
        <end position="242"/>
    </location>
</feature>
<dbReference type="InterPro" id="IPR008920">
    <property type="entry name" value="TF_FadR/GntR_C"/>
</dbReference>
<dbReference type="EMBL" id="CP014796">
    <property type="protein sequence ID" value="APX24485.1"/>
    <property type="molecule type" value="Genomic_DNA"/>
</dbReference>
<dbReference type="Gene3D" id="1.10.10.10">
    <property type="entry name" value="Winged helix-like DNA-binding domain superfamily/Winged helix DNA-binding domain"/>
    <property type="match status" value="1"/>
</dbReference>
<name>A0A1U7D8U9_9RHOB</name>
<dbReference type="OrthoDB" id="9806293at2"/>
<evidence type="ECO:0000256" key="1">
    <source>
        <dbReference type="ARBA" id="ARBA00023015"/>
    </source>
</evidence>
<dbReference type="Gene3D" id="1.20.120.530">
    <property type="entry name" value="GntR ligand-binding domain-like"/>
    <property type="match status" value="1"/>
</dbReference>
<dbReference type="PANTHER" id="PTHR43537">
    <property type="entry name" value="TRANSCRIPTIONAL REGULATOR, GNTR FAMILY"/>
    <property type="match status" value="1"/>
</dbReference>
<sequence length="242" mass="26204">MSLTPTGRPADRTQAGAAYARIEEMIVTLELAPGEVVTETRLRELTGMGRTPVREALLQLKQDFLLSVMPREGILIRPIEVSVALDALEVRGRIEGLLIEHAVRKATSAERERFAGMALRTEAVIAAGDSAGFSKIDQAFNAAVAAAARHEVAARAVMPLHAVSRRIGYFLARFGHVNLEETALPHARIMQAIADSDPREALAALDTLLIRTREQTLGIERSGLLDEGMPPVDPAKERTSTG</sequence>
<dbReference type="GO" id="GO:0003700">
    <property type="term" value="F:DNA-binding transcription factor activity"/>
    <property type="evidence" value="ECO:0007669"/>
    <property type="project" value="InterPro"/>
</dbReference>
<dbReference type="AlphaFoldDB" id="A0A1U7D8U9"/>
<evidence type="ECO:0000256" key="4">
    <source>
        <dbReference type="SAM" id="MobiDB-lite"/>
    </source>
</evidence>
<dbReference type="InterPro" id="IPR011711">
    <property type="entry name" value="GntR_C"/>
</dbReference>
<dbReference type="InterPro" id="IPR000524">
    <property type="entry name" value="Tscrpt_reg_HTH_GntR"/>
</dbReference>
<keyword evidence="3" id="KW-0804">Transcription</keyword>
<evidence type="ECO:0000313" key="6">
    <source>
        <dbReference type="EMBL" id="APX24485.1"/>
    </source>
</evidence>
<reference evidence="6 7" key="1">
    <citation type="submission" date="2016-03" db="EMBL/GenBank/DDBJ databases">
        <title>Deep-sea bacteria in the southern Pacific.</title>
        <authorList>
            <person name="Tang K."/>
        </authorList>
    </citation>
    <scope>NUCLEOTIDE SEQUENCE [LARGE SCALE GENOMIC DNA]</scope>
    <source>
        <strain evidence="6 7">JLT2016</strain>
    </source>
</reference>
<protein>
    <submittedName>
        <fullName evidence="6">Transcriptional regulator</fullName>
    </submittedName>
</protein>
<dbReference type="RefSeq" id="WP_076624327.1">
    <property type="nucleotide sequence ID" value="NZ_BMEW01000008.1"/>
</dbReference>
<dbReference type="STRING" id="1229727.Ga0080559_TMP3689"/>
<evidence type="ECO:0000259" key="5">
    <source>
        <dbReference type="PROSITE" id="PS50949"/>
    </source>
</evidence>
<dbReference type="Pfam" id="PF00392">
    <property type="entry name" value="GntR"/>
    <property type="match status" value="1"/>
</dbReference>
<feature type="domain" description="HTH gntR-type" evidence="5">
    <location>
        <begin position="12"/>
        <end position="79"/>
    </location>
</feature>
<dbReference type="PANTHER" id="PTHR43537:SF45">
    <property type="entry name" value="GNTR FAMILY REGULATORY PROTEIN"/>
    <property type="match status" value="1"/>
</dbReference>
<keyword evidence="2" id="KW-0238">DNA-binding</keyword>
<evidence type="ECO:0000256" key="2">
    <source>
        <dbReference type="ARBA" id="ARBA00023125"/>
    </source>
</evidence>
<dbReference type="InterPro" id="IPR036388">
    <property type="entry name" value="WH-like_DNA-bd_sf"/>
</dbReference>
<dbReference type="GO" id="GO:0003677">
    <property type="term" value="F:DNA binding"/>
    <property type="evidence" value="ECO:0007669"/>
    <property type="project" value="UniProtKB-KW"/>
</dbReference>
<dbReference type="Proteomes" id="UP000186559">
    <property type="component" value="Chromosome"/>
</dbReference>
<organism evidence="6 7">
    <name type="scientific">Salipiger profundus</name>
    <dbReference type="NCBI Taxonomy" id="1229727"/>
    <lineage>
        <taxon>Bacteria</taxon>
        <taxon>Pseudomonadati</taxon>
        <taxon>Pseudomonadota</taxon>
        <taxon>Alphaproteobacteria</taxon>
        <taxon>Rhodobacterales</taxon>
        <taxon>Roseobacteraceae</taxon>
        <taxon>Salipiger</taxon>
    </lineage>
</organism>
<evidence type="ECO:0000256" key="3">
    <source>
        <dbReference type="ARBA" id="ARBA00023163"/>
    </source>
</evidence>
<dbReference type="InterPro" id="IPR036390">
    <property type="entry name" value="WH_DNA-bd_sf"/>
</dbReference>
<accession>A0A1U7D8U9</accession>
<evidence type="ECO:0000313" key="7">
    <source>
        <dbReference type="Proteomes" id="UP000186559"/>
    </source>
</evidence>